<evidence type="ECO:0000256" key="24">
    <source>
        <dbReference type="ARBA" id="ARBA00049192"/>
    </source>
</evidence>
<comment type="similarity">
    <text evidence="4 27">Belongs to the acyl-CoA dehydrogenase family.</text>
</comment>
<dbReference type="Pfam" id="PF02771">
    <property type="entry name" value="Acyl-CoA_dh_N"/>
    <property type="match status" value="1"/>
</dbReference>
<keyword evidence="6" id="KW-0597">Phosphoprotein</keyword>
<keyword evidence="7 27" id="KW-0285">Flavoprotein</keyword>
<evidence type="ECO:0000256" key="8">
    <source>
        <dbReference type="ARBA" id="ARBA00022827"/>
    </source>
</evidence>
<feature type="domain" description="Acyl-CoA oxidase/dehydrogenase middle" evidence="29">
    <location>
        <begin position="239"/>
        <end position="336"/>
    </location>
</feature>
<dbReference type="InterPro" id="IPR009075">
    <property type="entry name" value="AcylCo_DH/oxidase_C"/>
</dbReference>
<feature type="domain" description="Acyl-CoA dehydrogenase/oxidase N-terminal" evidence="30">
    <location>
        <begin position="124"/>
        <end position="234"/>
    </location>
</feature>
<dbReference type="PROSITE" id="PS00072">
    <property type="entry name" value="ACYL_COA_DH_1"/>
    <property type="match status" value="1"/>
</dbReference>
<dbReference type="PANTHER" id="PTHR43884:SF1">
    <property type="entry name" value="SHORT_BRANCHED CHAIN SPECIFIC ACYL-COA DEHYDROGENASE, MITOCHONDRIAL"/>
    <property type="match status" value="1"/>
</dbReference>
<evidence type="ECO:0000256" key="26">
    <source>
        <dbReference type="ARBA" id="ARBA00051903"/>
    </source>
</evidence>
<dbReference type="GO" id="GO:0046395">
    <property type="term" value="P:carboxylic acid catabolic process"/>
    <property type="evidence" value="ECO:0007669"/>
    <property type="project" value="UniProtKB-ARBA"/>
</dbReference>
<comment type="catalytic activity">
    <reaction evidence="23">
        <text>butanoyl-CoA + oxidized [electron-transfer flavoprotein] + H(+) = (2E)-butenoyl-CoA + reduced [electron-transfer flavoprotein]</text>
        <dbReference type="Rhea" id="RHEA:24004"/>
        <dbReference type="Rhea" id="RHEA-COMP:10685"/>
        <dbReference type="Rhea" id="RHEA-COMP:10686"/>
        <dbReference type="ChEBI" id="CHEBI:15378"/>
        <dbReference type="ChEBI" id="CHEBI:57332"/>
        <dbReference type="ChEBI" id="CHEBI:57371"/>
        <dbReference type="ChEBI" id="CHEBI:57692"/>
        <dbReference type="ChEBI" id="CHEBI:58307"/>
    </reaction>
    <physiologicalReaction direction="left-to-right" evidence="23">
        <dbReference type="Rhea" id="RHEA:24005"/>
    </physiologicalReaction>
</comment>
<evidence type="ECO:0000256" key="22">
    <source>
        <dbReference type="ARBA" id="ARBA00048592"/>
    </source>
</evidence>
<dbReference type="CDD" id="cd01158">
    <property type="entry name" value="SCAD_SBCAD"/>
    <property type="match status" value="1"/>
</dbReference>
<evidence type="ECO:0000256" key="19">
    <source>
        <dbReference type="ARBA" id="ARBA00042821"/>
    </source>
</evidence>
<evidence type="ECO:0000256" key="2">
    <source>
        <dbReference type="ARBA" id="ARBA00004305"/>
    </source>
</evidence>
<protein>
    <recommendedName>
        <fullName evidence="17">Short/branched chain specific acyl-CoA dehydrogenase, mitochondrial</fullName>
        <ecNumber evidence="16">1.3.8.5</ecNumber>
    </recommendedName>
    <alternativeName>
        <fullName evidence="19">2-methyl branched chain acyl-CoA dehydrogenase</fullName>
    </alternativeName>
    <alternativeName>
        <fullName evidence="18">2-methylbutyryl-coenzyme A dehydrogenase</fullName>
    </alternativeName>
</protein>
<evidence type="ECO:0000256" key="13">
    <source>
        <dbReference type="ARBA" id="ARBA00023098"/>
    </source>
</evidence>
<evidence type="ECO:0000256" key="23">
    <source>
        <dbReference type="ARBA" id="ARBA00049096"/>
    </source>
</evidence>
<evidence type="ECO:0000256" key="12">
    <source>
        <dbReference type="ARBA" id="ARBA00023002"/>
    </source>
</evidence>
<evidence type="ECO:0000256" key="17">
    <source>
        <dbReference type="ARBA" id="ARBA00039850"/>
    </source>
</evidence>
<dbReference type="GO" id="GO:0006631">
    <property type="term" value="P:fatty acid metabolic process"/>
    <property type="evidence" value="ECO:0007669"/>
    <property type="project" value="UniProtKB-KW"/>
</dbReference>
<gene>
    <name evidence="31" type="ORF">DBRI00130_LOCUS18193</name>
</gene>
<evidence type="ECO:0000256" key="1">
    <source>
        <dbReference type="ARBA" id="ARBA00001974"/>
    </source>
</evidence>
<dbReference type="FunFam" id="2.40.110.10:FF:000001">
    <property type="entry name" value="Acyl-CoA dehydrogenase, mitochondrial"/>
    <property type="match status" value="1"/>
</dbReference>
<dbReference type="InterPro" id="IPR009100">
    <property type="entry name" value="AcylCoA_DH/oxidase_NM_dom_sf"/>
</dbReference>
<comment type="cofactor">
    <cofactor evidence="1 27">
        <name>FAD</name>
        <dbReference type="ChEBI" id="CHEBI:57692"/>
    </cofactor>
</comment>
<evidence type="ECO:0000256" key="20">
    <source>
        <dbReference type="ARBA" id="ARBA00048235"/>
    </source>
</evidence>
<evidence type="ECO:0000256" key="15">
    <source>
        <dbReference type="ARBA" id="ARBA00037895"/>
    </source>
</evidence>
<dbReference type="InterPro" id="IPR046373">
    <property type="entry name" value="Acyl-CoA_Oxase/DH_mid-dom_sf"/>
</dbReference>
<dbReference type="Pfam" id="PF02770">
    <property type="entry name" value="Acyl-CoA_dh_M"/>
    <property type="match status" value="1"/>
</dbReference>
<evidence type="ECO:0000259" key="30">
    <source>
        <dbReference type="Pfam" id="PF02771"/>
    </source>
</evidence>
<dbReference type="Gene3D" id="1.10.540.10">
    <property type="entry name" value="Acyl-CoA dehydrogenase/oxidase, N-terminal domain"/>
    <property type="match status" value="1"/>
</dbReference>
<evidence type="ECO:0000256" key="10">
    <source>
        <dbReference type="ARBA" id="ARBA00022946"/>
    </source>
</evidence>
<evidence type="ECO:0000256" key="27">
    <source>
        <dbReference type="RuleBase" id="RU362125"/>
    </source>
</evidence>
<evidence type="ECO:0000256" key="5">
    <source>
        <dbReference type="ARBA" id="ARBA00011881"/>
    </source>
</evidence>
<keyword evidence="13" id="KW-0443">Lipid metabolism</keyword>
<name>A0A7S4RGI1_9STRA</name>
<comment type="subcellular location">
    <subcellularLocation>
        <location evidence="2">Mitochondrion matrix</location>
    </subcellularLocation>
</comment>
<dbReference type="GO" id="GO:0050660">
    <property type="term" value="F:flavin adenine dinucleotide binding"/>
    <property type="evidence" value="ECO:0007669"/>
    <property type="project" value="InterPro"/>
</dbReference>
<keyword evidence="8 27" id="KW-0274">FAD</keyword>
<comment type="pathway">
    <text evidence="3">Lipid metabolism; mitochondrial fatty acid beta-oxidation.</text>
</comment>
<comment type="pathway">
    <text evidence="15">Amino-acid degradation; L-isoleucine degradation.</text>
</comment>
<dbReference type="PANTHER" id="PTHR43884">
    <property type="entry name" value="ACYL-COA DEHYDROGENASE"/>
    <property type="match status" value="1"/>
</dbReference>
<evidence type="ECO:0000313" key="31">
    <source>
        <dbReference type="EMBL" id="CAE4613514.1"/>
    </source>
</evidence>
<evidence type="ECO:0000256" key="6">
    <source>
        <dbReference type="ARBA" id="ARBA00022553"/>
    </source>
</evidence>
<dbReference type="Pfam" id="PF00441">
    <property type="entry name" value="Acyl-CoA_dh_1"/>
    <property type="match status" value="1"/>
</dbReference>
<evidence type="ECO:0000256" key="21">
    <source>
        <dbReference type="ARBA" id="ARBA00048307"/>
    </source>
</evidence>
<dbReference type="InterPro" id="IPR006089">
    <property type="entry name" value="Acyl-CoA_DH_CS"/>
</dbReference>
<evidence type="ECO:0000256" key="3">
    <source>
        <dbReference type="ARBA" id="ARBA00005198"/>
    </source>
</evidence>
<comment type="catalytic activity">
    <reaction evidence="22">
        <text>(2R)-2-methylbutanoyl-CoA + oxidized [electron-transfer flavoprotein] + H(+) = ethylacryloyl-CoA + reduced [electron-transfer flavoprotein]</text>
        <dbReference type="Rhea" id="RHEA:65296"/>
        <dbReference type="Rhea" id="RHEA-COMP:10685"/>
        <dbReference type="Rhea" id="RHEA-COMP:10686"/>
        <dbReference type="ChEBI" id="CHEBI:15378"/>
        <dbReference type="ChEBI" id="CHEBI:57692"/>
        <dbReference type="ChEBI" id="CHEBI:58307"/>
        <dbReference type="ChEBI" id="CHEBI:156439"/>
        <dbReference type="ChEBI" id="CHEBI:156440"/>
    </reaction>
    <physiologicalReaction direction="left-to-right" evidence="22">
        <dbReference type="Rhea" id="RHEA:65297"/>
    </physiologicalReaction>
</comment>
<dbReference type="FunFam" id="1.10.540.10:FF:000012">
    <property type="entry name" value="Acyl-CoA dehydrogenase short/branched chain"/>
    <property type="match status" value="1"/>
</dbReference>
<sequence>MLPHIVYKSSPTKWTSRCAAMQLATARGKTIRMISSSISSRLLSSLSPSVQCVSFDSRRRIPSSISSLSLFMRNIRSNKDCYHPNQNLFRNFSSSLSSSDYPGNGHFDVPESSTLPRPPLTMFTEDEQMVRDMARQWSNEVLRPLVREMDEEEKMRQSVLDGLFECGFMGMEIPEEFGGSSLNFTSACLVVEELSRVDPSVSIIVDIHNTLTNNAVQFWGSAALKQKWLPRLASDTISSFALSEAGSGSDAFAMKTVAELSPDASYYTLDGTKLWISNAKEAGVFLLFANANPSAGYKGITAFMIDAQCPGITIGPPEKKLGLRASSTCPVTLENVKVGKEDVLGEVGMGYKYCINILNEGRIGIAAQQVGIAKGCLDAAMPYMEERKQFGTSIGDFQGMQHQYAQIATEIRAAELLTYDACRRKESGISFIKEASMAKLYASQVAERTASKCIEWLGGVGFTRDMPVEKFYRDCKVGSIYEGTSNIQLQTIAKMVKKEYKN</sequence>
<dbReference type="Gene3D" id="2.40.110.10">
    <property type="entry name" value="Butyryl-CoA Dehydrogenase, subunit A, domain 2"/>
    <property type="match status" value="1"/>
</dbReference>
<comment type="catalytic activity">
    <reaction evidence="26">
        <text>2-methylpropanoyl-CoA + oxidized [electron-transfer flavoprotein] + H(+) = 2-methylpropenoyl-CoA + reduced [electron-transfer flavoprotein]</text>
        <dbReference type="Rhea" id="RHEA:44180"/>
        <dbReference type="Rhea" id="RHEA-COMP:10685"/>
        <dbReference type="Rhea" id="RHEA-COMP:10686"/>
        <dbReference type="ChEBI" id="CHEBI:15378"/>
        <dbReference type="ChEBI" id="CHEBI:57338"/>
        <dbReference type="ChEBI" id="CHEBI:57692"/>
        <dbReference type="ChEBI" id="CHEBI:58307"/>
        <dbReference type="ChEBI" id="CHEBI:62500"/>
    </reaction>
    <physiologicalReaction direction="left-to-right" evidence="26">
        <dbReference type="Rhea" id="RHEA:44181"/>
    </physiologicalReaction>
</comment>
<reference evidence="31" key="1">
    <citation type="submission" date="2021-01" db="EMBL/GenBank/DDBJ databases">
        <authorList>
            <person name="Corre E."/>
            <person name="Pelletier E."/>
            <person name="Niang G."/>
            <person name="Scheremetjew M."/>
            <person name="Finn R."/>
            <person name="Kale V."/>
            <person name="Holt S."/>
            <person name="Cochrane G."/>
            <person name="Meng A."/>
            <person name="Brown T."/>
            <person name="Cohen L."/>
        </authorList>
    </citation>
    <scope>NUCLEOTIDE SEQUENCE</scope>
    <source>
        <strain evidence="31">GSO104</strain>
    </source>
</reference>
<dbReference type="SUPFAM" id="SSF47203">
    <property type="entry name" value="Acyl-CoA dehydrogenase C-terminal domain-like"/>
    <property type="match status" value="1"/>
</dbReference>
<organism evidence="31">
    <name type="scientific">Ditylum brightwellii</name>
    <dbReference type="NCBI Taxonomy" id="49249"/>
    <lineage>
        <taxon>Eukaryota</taxon>
        <taxon>Sar</taxon>
        <taxon>Stramenopiles</taxon>
        <taxon>Ochrophyta</taxon>
        <taxon>Bacillariophyta</taxon>
        <taxon>Mediophyceae</taxon>
        <taxon>Lithodesmiophycidae</taxon>
        <taxon>Lithodesmiales</taxon>
        <taxon>Lithodesmiaceae</taxon>
        <taxon>Ditylum</taxon>
    </lineage>
</organism>
<dbReference type="EC" id="1.3.8.5" evidence="16"/>
<evidence type="ECO:0000256" key="11">
    <source>
        <dbReference type="ARBA" id="ARBA00022990"/>
    </source>
</evidence>
<accession>A0A7S4RGI1</accession>
<evidence type="ECO:0000259" key="29">
    <source>
        <dbReference type="Pfam" id="PF02770"/>
    </source>
</evidence>
<comment type="subunit">
    <text evidence="5">Homotetramer.</text>
</comment>
<dbReference type="FunFam" id="1.20.140.10:FF:000002">
    <property type="entry name" value="Acyl-CoA dehydrogenase short/branched chain"/>
    <property type="match status" value="1"/>
</dbReference>
<dbReference type="GO" id="GO:0005759">
    <property type="term" value="C:mitochondrial matrix"/>
    <property type="evidence" value="ECO:0007669"/>
    <property type="project" value="UniProtKB-SubCell"/>
</dbReference>
<keyword evidence="12 27" id="KW-0560">Oxidoreductase</keyword>
<evidence type="ECO:0000259" key="28">
    <source>
        <dbReference type="Pfam" id="PF00441"/>
    </source>
</evidence>
<evidence type="ECO:0000256" key="7">
    <source>
        <dbReference type="ARBA" id="ARBA00022630"/>
    </source>
</evidence>
<comment type="catalytic activity">
    <reaction evidence="25">
        <text>(2S)-2-methylbutanoyl-CoA + oxidized [electron-transfer flavoprotein] + H(+) = (2E)-2-methylbut-2-enoyl-CoA + reduced [electron-transfer flavoprotein]</text>
        <dbReference type="Rhea" id="RHEA:48256"/>
        <dbReference type="Rhea" id="RHEA-COMP:10685"/>
        <dbReference type="Rhea" id="RHEA-COMP:10686"/>
        <dbReference type="ChEBI" id="CHEBI:15378"/>
        <dbReference type="ChEBI" id="CHEBI:57337"/>
        <dbReference type="ChEBI" id="CHEBI:57692"/>
        <dbReference type="ChEBI" id="CHEBI:58307"/>
        <dbReference type="ChEBI" id="CHEBI:88166"/>
    </reaction>
    <physiologicalReaction direction="left-to-right" evidence="25">
        <dbReference type="Rhea" id="RHEA:48257"/>
    </physiologicalReaction>
</comment>
<proteinExistence type="inferred from homology"/>
<dbReference type="InterPro" id="IPR013786">
    <property type="entry name" value="AcylCoA_DH/ox_N"/>
</dbReference>
<evidence type="ECO:0000256" key="18">
    <source>
        <dbReference type="ARBA" id="ARBA00041537"/>
    </source>
</evidence>
<keyword evidence="9" id="KW-0276">Fatty acid metabolism</keyword>
<keyword evidence="10" id="KW-0809">Transit peptide</keyword>
<keyword evidence="14" id="KW-0496">Mitochondrion</keyword>
<evidence type="ECO:0000256" key="14">
    <source>
        <dbReference type="ARBA" id="ARBA00023128"/>
    </source>
</evidence>
<evidence type="ECO:0000256" key="4">
    <source>
        <dbReference type="ARBA" id="ARBA00009347"/>
    </source>
</evidence>
<dbReference type="InterPro" id="IPR037069">
    <property type="entry name" value="AcylCoA_DH/ox_N_sf"/>
</dbReference>
<comment type="catalytic activity">
    <reaction evidence="20">
        <text>2-methylbutanoyl-CoA + oxidized [electron-transfer flavoprotein] + H(+) = (2E)-2-methylbut-2-enoyl-CoA + reduced [electron-transfer flavoprotein]</text>
        <dbReference type="Rhea" id="RHEA:43780"/>
        <dbReference type="Rhea" id="RHEA-COMP:10685"/>
        <dbReference type="Rhea" id="RHEA-COMP:10686"/>
        <dbReference type="ChEBI" id="CHEBI:15378"/>
        <dbReference type="ChEBI" id="CHEBI:57336"/>
        <dbReference type="ChEBI" id="CHEBI:57337"/>
        <dbReference type="ChEBI" id="CHEBI:57692"/>
        <dbReference type="ChEBI" id="CHEBI:58307"/>
        <dbReference type="EC" id="1.3.8.5"/>
    </reaction>
    <physiologicalReaction direction="left-to-right" evidence="20">
        <dbReference type="Rhea" id="RHEA:43781"/>
    </physiologicalReaction>
</comment>
<comment type="catalytic activity">
    <reaction evidence="21">
        <text>valproyl-CoA + oxidized [electron-transfer flavoprotein] + H(+) = (2E)-2-propylpent-2-enoyl-CoA + reduced [electron-transfer flavoprotein]</text>
        <dbReference type="Rhea" id="RHEA:65344"/>
        <dbReference type="Rhea" id="RHEA-COMP:10685"/>
        <dbReference type="Rhea" id="RHEA-COMP:10686"/>
        <dbReference type="ChEBI" id="CHEBI:15378"/>
        <dbReference type="ChEBI" id="CHEBI:57692"/>
        <dbReference type="ChEBI" id="CHEBI:58307"/>
        <dbReference type="ChEBI" id="CHEBI:156457"/>
        <dbReference type="ChEBI" id="CHEBI:156458"/>
    </reaction>
    <physiologicalReaction direction="left-to-right" evidence="21">
        <dbReference type="Rhea" id="RHEA:65345"/>
    </physiologicalReaction>
</comment>
<dbReference type="EMBL" id="HBNS01023027">
    <property type="protein sequence ID" value="CAE4613514.1"/>
    <property type="molecule type" value="Transcribed_RNA"/>
</dbReference>
<dbReference type="GO" id="GO:0003853">
    <property type="term" value="F:short-chain 2-methyl fatty acyl-CoA dehydrogenase activity"/>
    <property type="evidence" value="ECO:0007669"/>
    <property type="project" value="UniProtKB-EC"/>
</dbReference>
<comment type="catalytic activity">
    <reaction evidence="24">
        <text>hexanoyl-CoA + oxidized [electron-transfer flavoprotein] + H(+) = (2E)-hexenoyl-CoA + reduced [electron-transfer flavoprotein]</text>
        <dbReference type="Rhea" id="RHEA:43464"/>
        <dbReference type="Rhea" id="RHEA-COMP:10685"/>
        <dbReference type="Rhea" id="RHEA-COMP:10686"/>
        <dbReference type="ChEBI" id="CHEBI:15378"/>
        <dbReference type="ChEBI" id="CHEBI:57692"/>
        <dbReference type="ChEBI" id="CHEBI:58307"/>
        <dbReference type="ChEBI" id="CHEBI:62077"/>
        <dbReference type="ChEBI" id="CHEBI:62620"/>
    </reaction>
    <physiologicalReaction direction="left-to-right" evidence="24">
        <dbReference type="Rhea" id="RHEA:43465"/>
    </physiologicalReaction>
</comment>
<evidence type="ECO:0000256" key="16">
    <source>
        <dbReference type="ARBA" id="ARBA00039036"/>
    </source>
</evidence>
<feature type="domain" description="Acyl-CoA dehydrogenase/oxidase C-terminal" evidence="28">
    <location>
        <begin position="348"/>
        <end position="495"/>
    </location>
</feature>
<evidence type="ECO:0000256" key="9">
    <source>
        <dbReference type="ARBA" id="ARBA00022832"/>
    </source>
</evidence>
<dbReference type="SUPFAM" id="SSF56645">
    <property type="entry name" value="Acyl-CoA dehydrogenase NM domain-like"/>
    <property type="match status" value="1"/>
</dbReference>
<dbReference type="InterPro" id="IPR006091">
    <property type="entry name" value="Acyl-CoA_Oxase/DH_mid-dom"/>
</dbReference>
<keyword evidence="11" id="KW-0007">Acetylation</keyword>
<dbReference type="PROSITE" id="PS00073">
    <property type="entry name" value="ACYL_COA_DH_2"/>
    <property type="match status" value="1"/>
</dbReference>
<dbReference type="InterPro" id="IPR036250">
    <property type="entry name" value="AcylCo_DH-like_C"/>
</dbReference>
<dbReference type="Gene3D" id="1.20.140.10">
    <property type="entry name" value="Butyryl-CoA Dehydrogenase, subunit A, domain 3"/>
    <property type="match status" value="1"/>
</dbReference>
<evidence type="ECO:0000256" key="25">
    <source>
        <dbReference type="ARBA" id="ARBA00049552"/>
    </source>
</evidence>
<dbReference type="AlphaFoldDB" id="A0A7S4RGI1"/>